<dbReference type="Proteomes" id="UP001154078">
    <property type="component" value="Chromosome 3"/>
</dbReference>
<evidence type="ECO:0000256" key="2">
    <source>
        <dbReference type="SAM" id="SignalP"/>
    </source>
</evidence>
<dbReference type="EMBL" id="OV121134">
    <property type="protein sequence ID" value="CAH0553845.1"/>
    <property type="molecule type" value="Genomic_DNA"/>
</dbReference>
<feature type="compositionally biased region" description="Basic and acidic residues" evidence="1">
    <location>
        <begin position="175"/>
        <end position="191"/>
    </location>
</feature>
<keyword evidence="2" id="KW-0732">Signal</keyword>
<feature type="signal peptide" evidence="2">
    <location>
        <begin position="1"/>
        <end position="24"/>
    </location>
</feature>
<reference evidence="3" key="1">
    <citation type="submission" date="2021-12" db="EMBL/GenBank/DDBJ databases">
        <authorList>
            <person name="King R."/>
        </authorList>
    </citation>
    <scope>NUCLEOTIDE SEQUENCE</scope>
</reference>
<keyword evidence="4" id="KW-1185">Reference proteome</keyword>
<feature type="region of interest" description="Disordered" evidence="1">
    <location>
        <begin position="276"/>
        <end position="338"/>
    </location>
</feature>
<feature type="region of interest" description="Disordered" evidence="1">
    <location>
        <begin position="57"/>
        <end position="82"/>
    </location>
</feature>
<sequence>MACTKCTTHLNTLIVLLILPEIYSVTIKDVFTSTESLVRIPRDNKYYLGRYGSGLKTDSPSERSLTLKPEDTPEKDSLQNTAVGKRCARCDSGYLDRDRDRYDYRNRYDDRDIRDRRRGGYEDRYQDRYDSRYEDRGSYDRYDRDRYNDRYQDRYQDRDRYDDRRYEDYDRYDRGYDRDRSRYDPRDRYSDRGVGYDNRGYDYRRGDYDRGDNYRPYDETYRGTSGFDVNSGRGYYYASTRPDYGSSYGGSGGSGGYASSWNYGGGKNDYRDRYSSGGDGGYYRPRDPYDGVGGGYRGTSYLYGRPSSTTTDRPTSSNNSSGGSVTQTAPLQQETASG</sequence>
<dbReference type="OrthoDB" id="6783270at2759"/>
<evidence type="ECO:0000256" key="1">
    <source>
        <dbReference type="SAM" id="MobiDB-lite"/>
    </source>
</evidence>
<proteinExistence type="predicted"/>
<dbReference type="AlphaFoldDB" id="A0A9P0B4A1"/>
<accession>A0A9P0B4A1</accession>
<feature type="compositionally biased region" description="Basic and acidic residues" evidence="1">
    <location>
        <begin position="68"/>
        <end position="77"/>
    </location>
</feature>
<gene>
    <name evidence="3" type="ORF">MELIAE_LOCUS5745</name>
</gene>
<protein>
    <submittedName>
        <fullName evidence="3">Uncharacterized protein</fullName>
    </submittedName>
</protein>
<feature type="region of interest" description="Disordered" evidence="1">
    <location>
        <begin position="128"/>
        <end position="162"/>
    </location>
</feature>
<evidence type="ECO:0000313" key="3">
    <source>
        <dbReference type="EMBL" id="CAH0553845.1"/>
    </source>
</evidence>
<feature type="compositionally biased region" description="Polar residues" evidence="1">
    <location>
        <begin position="325"/>
        <end position="338"/>
    </location>
</feature>
<feature type="compositionally biased region" description="Low complexity" evidence="1">
    <location>
        <begin position="305"/>
        <end position="324"/>
    </location>
</feature>
<feature type="region of interest" description="Disordered" evidence="1">
    <location>
        <begin position="175"/>
        <end position="199"/>
    </location>
</feature>
<evidence type="ECO:0000313" key="4">
    <source>
        <dbReference type="Proteomes" id="UP001154078"/>
    </source>
</evidence>
<feature type="chain" id="PRO_5040143831" evidence="2">
    <location>
        <begin position="25"/>
        <end position="338"/>
    </location>
</feature>
<name>A0A9P0B4A1_BRAAE</name>
<organism evidence="3 4">
    <name type="scientific">Brassicogethes aeneus</name>
    <name type="common">Rape pollen beetle</name>
    <name type="synonym">Meligethes aeneus</name>
    <dbReference type="NCBI Taxonomy" id="1431903"/>
    <lineage>
        <taxon>Eukaryota</taxon>
        <taxon>Metazoa</taxon>
        <taxon>Ecdysozoa</taxon>
        <taxon>Arthropoda</taxon>
        <taxon>Hexapoda</taxon>
        <taxon>Insecta</taxon>
        <taxon>Pterygota</taxon>
        <taxon>Neoptera</taxon>
        <taxon>Endopterygota</taxon>
        <taxon>Coleoptera</taxon>
        <taxon>Polyphaga</taxon>
        <taxon>Cucujiformia</taxon>
        <taxon>Nitidulidae</taxon>
        <taxon>Meligethinae</taxon>
        <taxon>Brassicogethes</taxon>
    </lineage>
</organism>